<feature type="compositionally biased region" description="Basic residues" evidence="1">
    <location>
        <begin position="39"/>
        <end position="58"/>
    </location>
</feature>
<feature type="compositionally biased region" description="Basic and acidic residues" evidence="1">
    <location>
        <begin position="1"/>
        <end position="18"/>
    </location>
</feature>
<feature type="region of interest" description="Disordered" evidence="1">
    <location>
        <begin position="1"/>
        <end position="76"/>
    </location>
</feature>
<sequence length="122" mass="13372">MPPKQHSMEVKQGAERGMVHGKGGMHPSLTVTPKEKGLRTRKSGRQRSSRPLAQRKRNRESGTNVPQPSLTPPETDAAAPGFFLCVAVILPEFTSECSVMAVTLRHETLGKSAMMKNNKYST</sequence>
<protein>
    <submittedName>
        <fullName evidence="2">Uncharacterized protein</fullName>
    </submittedName>
</protein>
<evidence type="ECO:0000256" key="1">
    <source>
        <dbReference type="SAM" id="MobiDB-lite"/>
    </source>
</evidence>
<gene>
    <name evidence="2" type="ORF">EGYM00163_LOCUS32901</name>
</gene>
<accession>A0A7S4LD71</accession>
<organism evidence="2">
    <name type="scientific">Eutreptiella gymnastica</name>
    <dbReference type="NCBI Taxonomy" id="73025"/>
    <lineage>
        <taxon>Eukaryota</taxon>
        <taxon>Discoba</taxon>
        <taxon>Euglenozoa</taxon>
        <taxon>Euglenida</taxon>
        <taxon>Spirocuta</taxon>
        <taxon>Euglenophyceae</taxon>
        <taxon>Eutreptiales</taxon>
        <taxon>Eutreptiaceae</taxon>
        <taxon>Eutreptiella</taxon>
    </lineage>
</organism>
<dbReference type="EMBL" id="HBJA01094882">
    <property type="protein sequence ID" value="CAE0821726.1"/>
    <property type="molecule type" value="Transcribed_RNA"/>
</dbReference>
<reference evidence="2" key="1">
    <citation type="submission" date="2021-01" db="EMBL/GenBank/DDBJ databases">
        <authorList>
            <person name="Corre E."/>
            <person name="Pelletier E."/>
            <person name="Niang G."/>
            <person name="Scheremetjew M."/>
            <person name="Finn R."/>
            <person name="Kale V."/>
            <person name="Holt S."/>
            <person name="Cochrane G."/>
            <person name="Meng A."/>
            <person name="Brown T."/>
            <person name="Cohen L."/>
        </authorList>
    </citation>
    <scope>NUCLEOTIDE SEQUENCE</scope>
    <source>
        <strain evidence="2">CCMP1594</strain>
    </source>
</reference>
<proteinExistence type="predicted"/>
<evidence type="ECO:0000313" key="2">
    <source>
        <dbReference type="EMBL" id="CAE0821726.1"/>
    </source>
</evidence>
<name>A0A7S4LD71_9EUGL</name>
<dbReference type="AlphaFoldDB" id="A0A7S4LD71"/>